<feature type="chain" id="PRO_5012101606" description="Apple domain-containing protein" evidence="4">
    <location>
        <begin position="22"/>
        <end position="465"/>
    </location>
</feature>
<dbReference type="InterPro" id="IPR003609">
    <property type="entry name" value="Pan_app"/>
</dbReference>
<dbReference type="EMBL" id="KZ107860">
    <property type="protein sequence ID" value="OSS44025.1"/>
    <property type="molecule type" value="Genomic_DNA"/>
</dbReference>
<organism evidence="6 7">
    <name type="scientific">Epicoccum nigrum</name>
    <name type="common">Soil fungus</name>
    <name type="synonym">Epicoccum purpurascens</name>
    <dbReference type="NCBI Taxonomy" id="105696"/>
    <lineage>
        <taxon>Eukaryota</taxon>
        <taxon>Fungi</taxon>
        <taxon>Dikarya</taxon>
        <taxon>Ascomycota</taxon>
        <taxon>Pezizomycotina</taxon>
        <taxon>Dothideomycetes</taxon>
        <taxon>Pleosporomycetidae</taxon>
        <taxon>Pleosporales</taxon>
        <taxon>Pleosporineae</taxon>
        <taxon>Didymellaceae</taxon>
        <taxon>Epicoccum</taxon>
    </lineage>
</organism>
<accession>A0A1Y2LJN4</accession>
<evidence type="ECO:0000256" key="3">
    <source>
        <dbReference type="SAM" id="MobiDB-lite"/>
    </source>
</evidence>
<feature type="region of interest" description="Disordered" evidence="3">
    <location>
        <begin position="225"/>
        <end position="315"/>
    </location>
</feature>
<evidence type="ECO:0000313" key="7">
    <source>
        <dbReference type="Proteomes" id="UP000193240"/>
    </source>
</evidence>
<keyword evidence="7" id="KW-1185">Reference proteome</keyword>
<evidence type="ECO:0000313" key="6">
    <source>
        <dbReference type="EMBL" id="OSS44025.1"/>
    </source>
</evidence>
<dbReference type="InParanoid" id="A0A1Y2LJN4"/>
<dbReference type="Pfam" id="PF14295">
    <property type="entry name" value="PAN_4"/>
    <property type="match status" value="2"/>
</dbReference>
<keyword evidence="1" id="KW-0677">Repeat</keyword>
<gene>
    <name evidence="6" type="ORF">B5807_11330</name>
</gene>
<dbReference type="Proteomes" id="UP000193240">
    <property type="component" value="Unassembled WGS sequence"/>
</dbReference>
<sequence>MAPSFVHVAALALRASSPALCPTSPTCPLNDQCVYTANGVSLQVSCATDYYGGDLALAQTSTLERCMTLCASTSDCVAASYVGQNCYLKSTLTSAQPNTNVIGAAVATRSSAPPPPATTPGVTTTCPSSFTCPENDGCSITAGSKTLTLTCGTDFYGGDLSSQYAGSLQECTQACASNADCVAASFTGGKGPGYCYLKSQKNGASNNDNVDAVYVVVVSTSISSTVQSSTTPPVTPSLSSTSISTSTSPQPSTSVPATSSLSSTSIDLSTSASSAPSSSSTSSSTSISSATITSPSTTFTPTPTSTPTPSAPQYTNFCLRVTTPTSPVYGVTIRNGNAGQNLILGTPNGLTYPIVFFTLDAAGRLATTAGLLLSPIQTNNQYSNLRPFTQASIDRNPSTFKQEYCTVTQSGELVCAAMGTQYSIFTKVGSNMILSVANPEAASALIAPLNLGVFFGDKCVDGSSL</sequence>
<dbReference type="AlphaFoldDB" id="A0A1Y2LJN4"/>
<feature type="signal peptide" evidence="4">
    <location>
        <begin position="1"/>
        <end position="21"/>
    </location>
</feature>
<reference evidence="6 7" key="1">
    <citation type="journal article" date="2017" name="Genome Announc.">
        <title>Genome sequence of the saprophytic ascomycete Epicoccum nigrum ICMP 19927 strain isolated from New Zealand.</title>
        <authorList>
            <person name="Fokin M."/>
            <person name="Fleetwood D."/>
            <person name="Weir B.S."/>
            <person name="Villas-Boas S.G."/>
        </authorList>
    </citation>
    <scope>NUCLEOTIDE SEQUENCE [LARGE SCALE GENOMIC DNA]</scope>
    <source>
        <strain evidence="6 7">ICMP 19927</strain>
    </source>
</reference>
<keyword evidence="2" id="KW-1015">Disulfide bond</keyword>
<evidence type="ECO:0000259" key="5">
    <source>
        <dbReference type="PROSITE" id="PS50948"/>
    </source>
</evidence>
<dbReference type="InterPro" id="IPR000177">
    <property type="entry name" value="Apple"/>
</dbReference>
<dbReference type="STRING" id="105696.A0A1Y2LJN4"/>
<protein>
    <recommendedName>
        <fullName evidence="5">Apple domain-containing protein</fullName>
    </recommendedName>
</protein>
<feature type="compositionally biased region" description="Low complexity" evidence="3">
    <location>
        <begin position="225"/>
        <end position="303"/>
    </location>
</feature>
<evidence type="ECO:0000256" key="1">
    <source>
        <dbReference type="ARBA" id="ARBA00022737"/>
    </source>
</evidence>
<name>A0A1Y2LJN4_EPING</name>
<dbReference type="SMART" id="SM00223">
    <property type="entry name" value="APPLE"/>
    <property type="match status" value="1"/>
</dbReference>
<dbReference type="PROSITE" id="PS50948">
    <property type="entry name" value="PAN"/>
    <property type="match status" value="1"/>
</dbReference>
<dbReference type="PANTHER" id="PTHR33946">
    <property type="match status" value="1"/>
</dbReference>
<feature type="domain" description="Apple" evidence="5">
    <location>
        <begin position="138"/>
        <end position="217"/>
    </location>
</feature>
<dbReference type="PANTHER" id="PTHR33946:SF4">
    <property type="entry name" value="COAGULATION FACTOR XI"/>
    <property type="match status" value="1"/>
</dbReference>
<dbReference type="GO" id="GO:0006508">
    <property type="term" value="P:proteolysis"/>
    <property type="evidence" value="ECO:0007669"/>
    <property type="project" value="InterPro"/>
</dbReference>
<keyword evidence="4" id="KW-0732">Signal</keyword>
<dbReference type="Gene3D" id="3.50.4.10">
    <property type="entry name" value="Hepatocyte Growth Factor"/>
    <property type="match status" value="2"/>
</dbReference>
<proteinExistence type="predicted"/>
<dbReference type="GO" id="GO:0005576">
    <property type="term" value="C:extracellular region"/>
    <property type="evidence" value="ECO:0007669"/>
    <property type="project" value="InterPro"/>
</dbReference>
<evidence type="ECO:0000256" key="4">
    <source>
        <dbReference type="SAM" id="SignalP"/>
    </source>
</evidence>
<evidence type="ECO:0000256" key="2">
    <source>
        <dbReference type="ARBA" id="ARBA00023157"/>
    </source>
</evidence>